<evidence type="ECO:0000259" key="11">
    <source>
        <dbReference type="PROSITE" id="PS51192"/>
    </source>
</evidence>
<evidence type="ECO:0000256" key="10">
    <source>
        <dbReference type="ARBA" id="ARBA00038437"/>
    </source>
</evidence>
<dbReference type="Gene3D" id="3.40.50.300">
    <property type="entry name" value="P-loop containing nucleotide triphosphate hydrolases"/>
    <property type="match status" value="2"/>
</dbReference>
<evidence type="ECO:0000256" key="8">
    <source>
        <dbReference type="ARBA" id="ARBA00022840"/>
    </source>
</evidence>
<keyword evidence="9" id="KW-0051">Antiviral defense</keyword>
<dbReference type="PANTHER" id="PTHR47959">
    <property type="entry name" value="ATP-DEPENDENT RNA HELICASE RHLE-RELATED"/>
    <property type="match status" value="1"/>
</dbReference>
<dbReference type="SUPFAM" id="SSF52540">
    <property type="entry name" value="P-loop containing nucleoside triphosphate hydrolases"/>
    <property type="match status" value="1"/>
</dbReference>
<evidence type="ECO:0000313" key="13">
    <source>
        <dbReference type="EMBL" id="SHI82125.1"/>
    </source>
</evidence>
<protein>
    <submittedName>
        <fullName evidence="13">CRISPR-associated endonuclease/helicase Cas3</fullName>
    </submittedName>
</protein>
<evidence type="ECO:0000256" key="5">
    <source>
        <dbReference type="ARBA" id="ARBA00022741"/>
    </source>
</evidence>
<proteinExistence type="inferred from homology"/>
<dbReference type="GO" id="GO:0046872">
    <property type="term" value="F:metal ion binding"/>
    <property type="evidence" value="ECO:0007669"/>
    <property type="project" value="UniProtKB-KW"/>
</dbReference>
<dbReference type="InterPro" id="IPR014001">
    <property type="entry name" value="Helicase_ATP-bd"/>
</dbReference>
<dbReference type="GO" id="GO:0004519">
    <property type="term" value="F:endonuclease activity"/>
    <property type="evidence" value="ECO:0007669"/>
    <property type="project" value="UniProtKB-KW"/>
</dbReference>
<dbReference type="GO" id="GO:0003724">
    <property type="term" value="F:RNA helicase activity"/>
    <property type="evidence" value="ECO:0007669"/>
    <property type="project" value="TreeGrafter"/>
</dbReference>
<keyword evidence="4" id="KW-0479">Metal-binding</keyword>
<evidence type="ECO:0000256" key="4">
    <source>
        <dbReference type="ARBA" id="ARBA00022723"/>
    </source>
</evidence>
<dbReference type="GO" id="GO:0005524">
    <property type="term" value="F:ATP binding"/>
    <property type="evidence" value="ECO:0007669"/>
    <property type="project" value="UniProtKB-KW"/>
</dbReference>
<comment type="similarity">
    <text evidence="1">In the N-terminal section; belongs to the CRISPR-associated nuclease Cas3-HD family.</text>
</comment>
<keyword evidence="3" id="KW-0540">Nuclease</keyword>
<dbReference type="SMART" id="SM00490">
    <property type="entry name" value="HELICc"/>
    <property type="match status" value="1"/>
</dbReference>
<keyword evidence="13" id="KW-0255">Endonuclease</keyword>
<dbReference type="CDD" id="cd09641">
    <property type="entry name" value="Cas3''_I"/>
    <property type="match status" value="1"/>
</dbReference>
<accession>A0A1M6E9K0</accession>
<keyword evidence="7 13" id="KW-0347">Helicase</keyword>
<feature type="domain" description="HD Cas3-type" evidence="12">
    <location>
        <begin position="14"/>
        <end position="230"/>
    </location>
</feature>
<dbReference type="SMART" id="SM00487">
    <property type="entry name" value="DEXDc"/>
    <property type="match status" value="1"/>
</dbReference>
<reference evidence="13 14" key="1">
    <citation type="submission" date="2016-11" db="EMBL/GenBank/DDBJ databases">
        <authorList>
            <person name="Jaros S."/>
            <person name="Januszkiewicz K."/>
            <person name="Wedrychowicz H."/>
        </authorList>
    </citation>
    <scope>NUCLEOTIDE SEQUENCE [LARGE SCALE GENOMIC DNA]</scope>
    <source>
        <strain evidence="13 14">DSM 19022</strain>
    </source>
</reference>
<name>A0A1M6E9K0_9FIRM</name>
<keyword evidence="8" id="KW-0067">ATP-binding</keyword>
<evidence type="ECO:0000256" key="9">
    <source>
        <dbReference type="ARBA" id="ARBA00023118"/>
    </source>
</evidence>
<dbReference type="GO" id="GO:0051607">
    <property type="term" value="P:defense response to virus"/>
    <property type="evidence" value="ECO:0007669"/>
    <property type="project" value="UniProtKB-KW"/>
</dbReference>
<dbReference type="Pfam" id="PF18019">
    <property type="entry name" value="Cas3_HD"/>
    <property type="match status" value="1"/>
</dbReference>
<dbReference type="InterPro" id="IPR038257">
    <property type="entry name" value="CRISPR-assoc_Cas3_HD_sf"/>
</dbReference>
<dbReference type="GO" id="GO:0016787">
    <property type="term" value="F:hydrolase activity"/>
    <property type="evidence" value="ECO:0007669"/>
    <property type="project" value="UniProtKB-KW"/>
</dbReference>
<comment type="similarity">
    <text evidence="2">In the central section; belongs to the CRISPR-associated helicase Cas3 family.</text>
</comment>
<evidence type="ECO:0000313" key="14">
    <source>
        <dbReference type="Proteomes" id="UP000184442"/>
    </source>
</evidence>
<sequence length="751" mass="88285">MMNGVFEMYYAKPIDGPEGSYEYHISRCVEIYHQEVERNSEAIKKILVDVGYDQNDFKLYSYLAVSLHDLGKLSENFQNQMKNKLFNKRLRSIKFRHEVLSTLYMALATQNYLRHNKDSFPFHYYTVLSHHKCLDINFSSFFRERNINEDWFLLKQNEYEYGINLSKELAKVETEFVMDISKYKINIESIFKLLESYVLESYLIKSNLSKSNIRMLYSLYKGLLQYCDWIASSDKEPMQQTLSQSELKDRIKQKVESEGKIFVERQFHEKCAMAAKDIVAIAPTGSGKTEASLLWALNWEKSKVIFLMPTMVTSNSIFSRLAKHYFEEEHCGLAHSGSDVYFAIDPDFNEKERLELLQYKVFIPPVMVSTIDQMLTSGFNTGHWCLKEYALVGSSIIIDEIHAYDTFTLALITETIKKIKKLQGHVMIMSATMPSFLLQHFTKLLGISSPIVAEELMSRKQNKWRFIDKKIGEIKGEIRSYIDKDKKVAVIVNNIETAKKLYEEFSSDYETLCLHSEFIMKDRIEKEKILEENNDYNIVISTQVMEVSLDISFNIMFSECAPIDSLVQRAGRCNRKGEYEDSEFIVFDYSEISEKYVYRDRSDILAKTKEVVRNNQRLLSEREIFQMVSEVYEGFNIYDENYKKGQQLYEEIVEEETIFDLNYDEERLQTRLIDNIKISIIPYAYKDIVEELFEKGEYAKIALYEVPVGIGRFNKYIRRNYCENPYKLPIYTIEYNSDMGIVYNDNTIEMI</sequence>
<evidence type="ECO:0000256" key="3">
    <source>
        <dbReference type="ARBA" id="ARBA00022722"/>
    </source>
</evidence>
<dbReference type="Pfam" id="PF22590">
    <property type="entry name" value="Cas3-like_C_2"/>
    <property type="match status" value="1"/>
</dbReference>
<dbReference type="InterPro" id="IPR006483">
    <property type="entry name" value="CRISPR-assoc_Cas3_HD"/>
</dbReference>
<dbReference type="InterPro" id="IPR054712">
    <property type="entry name" value="Cas3-like_dom"/>
</dbReference>
<dbReference type="Pfam" id="PF00270">
    <property type="entry name" value="DEAD"/>
    <property type="match status" value="1"/>
</dbReference>
<gene>
    <name evidence="13" type="ORF">SAMN02745176_01502</name>
</gene>
<dbReference type="InterPro" id="IPR001650">
    <property type="entry name" value="Helicase_C-like"/>
</dbReference>
<dbReference type="PROSITE" id="PS51643">
    <property type="entry name" value="HD_CAS3"/>
    <property type="match status" value="1"/>
</dbReference>
<keyword evidence="14" id="KW-1185">Reference proteome</keyword>
<evidence type="ECO:0000259" key="12">
    <source>
        <dbReference type="PROSITE" id="PS51643"/>
    </source>
</evidence>
<dbReference type="EMBL" id="FQZS01000008">
    <property type="protein sequence ID" value="SHI82125.1"/>
    <property type="molecule type" value="Genomic_DNA"/>
</dbReference>
<dbReference type="Proteomes" id="UP000184442">
    <property type="component" value="Unassembled WGS sequence"/>
</dbReference>
<dbReference type="GO" id="GO:0003676">
    <property type="term" value="F:nucleic acid binding"/>
    <property type="evidence" value="ECO:0007669"/>
    <property type="project" value="InterPro"/>
</dbReference>
<dbReference type="NCBIfam" id="TIGR01587">
    <property type="entry name" value="cas3_core"/>
    <property type="match status" value="1"/>
</dbReference>
<organism evidence="13 14">
    <name type="scientific">Lutispora thermophila DSM 19022</name>
    <dbReference type="NCBI Taxonomy" id="1122184"/>
    <lineage>
        <taxon>Bacteria</taxon>
        <taxon>Bacillati</taxon>
        <taxon>Bacillota</taxon>
        <taxon>Clostridia</taxon>
        <taxon>Lutisporales</taxon>
        <taxon>Lutisporaceae</taxon>
        <taxon>Lutispora</taxon>
    </lineage>
</organism>
<feature type="domain" description="Helicase ATP-binding" evidence="11">
    <location>
        <begin position="269"/>
        <end position="451"/>
    </location>
</feature>
<keyword evidence="6" id="KW-0378">Hydrolase</keyword>
<dbReference type="InterPro" id="IPR011545">
    <property type="entry name" value="DEAD/DEAH_box_helicase_dom"/>
</dbReference>
<keyword evidence="5" id="KW-0547">Nucleotide-binding</keyword>
<evidence type="ECO:0000256" key="2">
    <source>
        <dbReference type="ARBA" id="ARBA00009046"/>
    </source>
</evidence>
<dbReference type="Gene3D" id="1.10.3210.30">
    <property type="match status" value="1"/>
</dbReference>
<evidence type="ECO:0000256" key="1">
    <source>
        <dbReference type="ARBA" id="ARBA00006847"/>
    </source>
</evidence>
<dbReference type="NCBIfam" id="TIGR01596">
    <property type="entry name" value="cas3_HD"/>
    <property type="match status" value="1"/>
</dbReference>
<evidence type="ECO:0000256" key="6">
    <source>
        <dbReference type="ARBA" id="ARBA00022801"/>
    </source>
</evidence>
<dbReference type="GO" id="GO:0005829">
    <property type="term" value="C:cytosol"/>
    <property type="evidence" value="ECO:0007669"/>
    <property type="project" value="TreeGrafter"/>
</dbReference>
<dbReference type="STRING" id="1122184.SAMN02745176_01502"/>
<dbReference type="PROSITE" id="PS51192">
    <property type="entry name" value="HELICASE_ATP_BIND_1"/>
    <property type="match status" value="1"/>
</dbReference>
<dbReference type="AlphaFoldDB" id="A0A1M6E9K0"/>
<dbReference type="InterPro" id="IPR027417">
    <property type="entry name" value="P-loop_NTPase"/>
</dbReference>
<dbReference type="OrthoDB" id="9810236at2"/>
<evidence type="ECO:0000256" key="7">
    <source>
        <dbReference type="ARBA" id="ARBA00022806"/>
    </source>
</evidence>
<dbReference type="InterPro" id="IPR050079">
    <property type="entry name" value="DEAD_box_RNA_helicase"/>
</dbReference>
<dbReference type="InterPro" id="IPR006474">
    <property type="entry name" value="Helicase_Cas3_CRISPR-ass_core"/>
</dbReference>
<comment type="similarity">
    <text evidence="10">Belongs to the DEAD box helicase family.</text>
</comment>
<dbReference type="PANTHER" id="PTHR47959:SF16">
    <property type="entry name" value="CRISPR-ASSOCIATED NUCLEASE_HELICASE CAS3-RELATED"/>
    <property type="match status" value="1"/>
</dbReference>